<feature type="transmembrane region" description="Helical" evidence="1">
    <location>
        <begin position="1050"/>
        <end position="1072"/>
    </location>
</feature>
<reference evidence="2" key="1">
    <citation type="submission" date="2020-11" db="EMBL/GenBank/DDBJ databases">
        <title>Azospira inquinata sp. nov.</title>
        <authorList>
            <person name="Moe W.M."/>
            <person name="Mikes M.C."/>
        </authorList>
    </citation>
    <scope>NUCLEOTIDE SEQUENCE</scope>
    <source>
        <strain evidence="2">Azo-3</strain>
    </source>
</reference>
<keyword evidence="1" id="KW-0472">Membrane</keyword>
<feature type="transmembrane region" description="Helical" evidence="1">
    <location>
        <begin position="559"/>
        <end position="580"/>
    </location>
</feature>
<dbReference type="Proteomes" id="UP000683428">
    <property type="component" value="Chromosome"/>
</dbReference>
<proteinExistence type="predicted"/>
<gene>
    <name evidence="2" type="ORF">Azoinq_10580</name>
</gene>
<name>A0A975XU14_9RHOO</name>
<dbReference type="AlphaFoldDB" id="A0A975XU14"/>
<evidence type="ECO:0000313" key="3">
    <source>
        <dbReference type="Proteomes" id="UP000683428"/>
    </source>
</evidence>
<evidence type="ECO:0000256" key="1">
    <source>
        <dbReference type="SAM" id="Phobius"/>
    </source>
</evidence>
<dbReference type="InterPro" id="IPR001036">
    <property type="entry name" value="Acrflvin-R"/>
</dbReference>
<protein>
    <submittedName>
        <fullName evidence="2">Efflux RND transporter permease subunit</fullName>
    </submittedName>
</protein>
<dbReference type="PANTHER" id="PTHR32063">
    <property type="match status" value="1"/>
</dbReference>
<accession>A0A975XU14</accession>
<dbReference type="GO" id="GO:0005886">
    <property type="term" value="C:plasma membrane"/>
    <property type="evidence" value="ECO:0007669"/>
    <property type="project" value="TreeGrafter"/>
</dbReference>
<evidence type="ECO:0000313" key="2">
    <source>
        <dbReference type="EMBL" id="QWT48302.1"/>
    </source>
</evidence>
<feature type="transmembrane region" description="Helical" evidence="1">
    <location>
        <begin position="592"/>
        <end position="613"/>
    </location>
</feature>
<feature type="transmembrane region" description="Helical" evidence="1">
    <location>
        <begin position="400"/>
        <end position="420"/>
    </location>
</feature>
<dbReference type="PANTHER" id="PTHR32063:SF16">
    <property type="entry name" value="CATION EFFLUX SYSTEM (ACRB_ACRD_ACRF FAMILY)"/>
    <property type="match status" value="1"/>
</dbReference>
<feature type="transmembrane region" description="Helical" evidence="1">
    <location>
        <begin position="20"/>
        <end position="37"/>
    </location>
</feature>
<feature type="transmembrane region" description="Helical" evidence="1">
    <location>
        <begin position="427"/>
        <end position="447"/>
    </location>
</feature>
<dbReference type="EMBL" id="CP064782">
    <property type="protein sequence ID" value="QWT48302.1"/>
    <property type="molecule type" value="Genomic_DNA"/>
</dbReference>
<dbReference type="GO" id="GO:0042910">
    <property type="term" value="F:xenobiotic transmembrane transporter activity"/>
    <property type="evidence" value="ECO:0007669"/>
    <property type="project" value="TreeGrafter"/>
</dbReference>
<organism evidence="2 3">
    <name type="scientific">Azospira inquinata</name>
    <dbReference type="NCBI Taxonomy" id="2785627"/>
    <lineage>
        <taxon>Bacteria</taxon>
        <taxon>Pseudomonadati</taxon>
        <taxon>Pseudomonadota</taxon>
        <taxon>Betaproteobacteria</taxon>
        <taxon>Rhodocyclales</taxon>
        <taxon>Rhodocyclaceae</taxon>
        <taxon>Azospira</taxon>
    </lineage>
</organism>
<keyword evidence="3" id="KW-1185">Reference proteome</keyword>
<feature type="transmembrane region" description="Helical" evidence="1">
    <location>
        <begin position="478"/>
        <end position="499"/>
    </location>
</feature>
<feature type="transmembrane region" description="Helical" evidence="1">
    <location>
        <begin position="511"/>
        <end position="528"/>
    </location>
</feature>
<keyword evidence="1" id="KW-0812">Transmembrane</keyword>
<feature type="transmembrane region" description="Helical" evidence="1">
    <location>
        <begin position="982"/>
        <end position="1002"/>
    </location>
</feature>
<feature type="transmembrane region" description="Helical" evidence="1">
    <location>
        <begin position="957"/>
        <end position="975"/>
    </location>
</feature>
<feature type="transmembrane region" description="Helical" evidence="1">
    <location>
        <begin position="375"/>
        <end position="394"/>
    </location>
</feature>
<feature type="transmembrane region" description="Helical" evidence="1">
    <location>
        <begin position="1084"/>
        <end position="1107"/>
    </location>
</feature>
<dbReference type="KEGG" id="aiq:Azoinq_10580"/>
<dbReference type="RefSeq" id="WP_216129281.1">
    <property type="nucleotide sequence ID" value="NZ_CP064782.1"/>
</dbReference>
<keyword evidence="1" id="KW-1133">Transmembrane helix</keyword>
<feature type="transmembrane region" description="Helical" evidence="1">
    <location>
        <begin position="1008"/>
        <end position="1029"/>
    </location>
</feature>
<dbReference type="Pfam" id="PF00873">
    <property type="entry name" value="ACR_tran"/>
    <property type="match status" value="3"/>
</dbReference>
<sequence>MSLGISGRIAQTFQASPMTPLLALVLMLLGLFAVLVTPREEEPQIDVTMANVLVPFPGASSKDVENLIATPAEQVFSRMEGVDHVFSVSRPGMAVITVQFKVGVKNKDALVRLYDTFHSNQDWLPANLGVGQPVVKPRSIDDVPIVSLTFWTPDPHRSAYDLQQIARATEVEFKHLAGTRDVTTIGGPDHVIRVAMDGEKMNAYGVTAQDIRDTLQVSNSLQPSGSLVQNNKELLVHTGTYLESAKDVEQLVVAVRGEGDLRKPIYLSDVARVEDGPDQPKHYVWLGLGRAAGDESGAAGAGGKVLGGARAQSLDGTFPAVTLAVSKKPGTNASDVADSVIARANALKGTVIPDGVEVTVTRNYGQTATEKAQKLIGKLIFATSFVVLLVFFAMGRREALIVGVAVSLTLAATLFASWAWGFTLNRVSLFALIFSIGILVDDAIVVVENIHRWKALHPDKPLLELIPPAVDEVGGPTILATLTVIAALLPMAFVTGLMGPYMSPIPINSSMGMAISLTVAFVITPWLAGKLLKGHGHGAAESSVSTGSPATPARGLGRVAAVFSPTALSAFFHRILLPFLDERTGARARRKLFLGVAVAILVSVSLPVFQLVVLKMMPFDNKSEFQVVLDMPVGTPVEDTARVLKEIGGRLQQVPEVTDYEAYAGTASPINFNGLVRQYYLRANPEMGDIQVNLVGKHERSRQSHQIAMAVRPDVEAIARRYGGNAKVVEVPPGPPVMSPIVAEVYGPEEPGRIAVAKQVRRVFEQTPDFNSVDDSVEADGGKAVLHVLQAKAALLGVSQKDIVEVVRMGLSGEDVTPVHNQDSKFEIPVRVTLPANTQSTLENLMKLKVRSRSGALVPVSELVEIRPQSREKALYHKDLLPVVYVYGDLGGHLDSPLYGMFEARAKLVGHSLAQLPGAGGTLSDYFIRQPADPYAGFAVKWDGEWQITYETFRDMGAAYGVGLILIYLLVVAHFKSYKVPLVIMAPIPLTIIGVMPGHALLGAQFTATSMIGMIALAGIIVRNSILLVDFIKEETADGMPFKEAIVAAAAIRAKPIALTALAAMLGALFILDDPIFNGLAISLIFGILVSTMLTLVVIPVLYFAAFKKEHTL</sequence>